<keyword evidence="4" id="KW-1185">Reference proteome</keyword>
<dbReference type="PANTHER" id="PTHR12879">
    <property type="entry name" value="SPHINGOLIPID DELTA 4 DESATURASE/C-4 HYDROXYLASE PROTEIN DES2"/>
    <property type="match status" value="1"/>
</dbReference>
<dbReference type="AlphaFoldDB" id="A0A6L6QKZ1"/>
<feature type="transmembrane region" description="Helical" evidence="1">
    <location>
        <begin position="48"/>
        <end position="67"/>
    </location>
</feature>
<name>A0A6L6QKZ1_9BURK</name>
<keyword evidence="1" id="KW-1133">Transmembrane helix</keyword>
<dbReference type="GO" id="GO:0016020">
    <property type="term" value="C:membrane"/>
    <property type="evidence" value="ECO:0007669"/>
    <property type="project" value="GOC"/>
</dbReference>
<gene>
    <name evidence="3" type="ORF">GM658_19675</name>
</gene>
<dbReference type="Proteomes" id="UP000472320">
    <property type="component" value="Unassembled WGS sequence"/>
</dbReference>
<feature type="transmembrane region" description="Helical" evidence="1">
    <location>
        <begin position="21"/>
        <end position="42"/>
    </location>
</feature>
<dbReference type="GO" id="GO:0046513">
    <property type="term" value="P:ceramide biosynthetic process"/>
    <property type="evidence" value="ECO:0007669"/>
    <property type="project" value="TreeGrafter"/>
</dbReference>
<sequence>MNILSYIDKQELRALTTADNWQAAYVVAVNVALVVAGFALPALWHHPIAWILASILLAGRALGFAILMHDTAHLSFFTSRKVNQWMGKWTFGALPNVPYAAYRRGHLEHHRTAGTGADPDLAFVSGYPATRASLARKFLRDISGINGIKGIIYQFQSTDRGALYPFFVMHGLIIAALWTLGSIQVYACWWLGQLFAYPLLLRLRVMGEHGGVPDHMDRDPRRSTATTLAGPIARLLIAPNFVNYHVEHHMAATVPGYKLPTLHKLLRARGYFDVAEYLATSYWAVIRRCTALNRNAAKRLTKGARGTLDTMR</sequence>
<feature type="transmembrane region" description="Helical" evidence="1">
    <location>
        <begin position="161"/>
        <end position="178"/>
    </location>
</feature>
<dbReference type="GO" id="GO:0042284">
    <property type="term" value="F:sphingolipid delta-4 desaturase activity"/>
    <property type="evidence" value="ECO:0007669"/>
    <property type="project" value="TreeGrafter"/>
</dbReference>
<reference evidence="3 4" key="1">
    <citation type="submission" date="2019-11" db="EMBL/GenBank/DDBJ databases">
        <title>Type strains purchased from KCTC, JCM and DSMZ.</title>
        <authorList>
            <person name="Lu H."/>
        </authorList>
    </citation>
    <scope>NUCLEOTIDE SEQUENCE [LARGE SCALE GENOMIC DNA]</scope>
    <source>
        <strain evidence="3 4">JCM 31587</strain>
    </source>
</reference>
<dbReference type="RefSeq" id="WP_155455765.1">
    <property type="nucleotide sequence ID" value="NZ_WNKX01000016.1"/>
</dbReference>
<evidence type="ECO:0000313" key="4">
    <source>
        <dbReference type="Proteomes" id="UP000472320"/>
    </source>
</evidence>
<keyword evidence="1" id="KW-0472">Membrane</keyword>
<evidence type="ECO:0000256" key="1">
    <source>
        <dbReference type="SAM" id="Phobius"/>
    </source>
</evidence>
<dbReference type="InterPro" id="IPR005804">
    <property type="entry name" value="FA_desaturase_dom"/>
</dbReference>
<comment type="caution">
    <text evidence="3">The sequence shown here is derived from an EMBL/GenBank/DDBJ whole genome shotgun (WGS) entry which is preliminary data.</text>
</comment>
<organism evidence="3 4">
    <name type="scientific">Massilia eburnea</name>
    <dbReference type="NCBI Taxonomy" id="1776165"/>
    <lineage>
        <taxon>Bacteria</taxon>
        <taxon>Pseudomonadati</taxon>
        <taxon>Pseudomonadota</taxon>
        <taxon>Betaproteobacteria</taxon>
        <taxon>Burkholderiales</taxon>
        <taxon>Oxalobacteraceae</taxon>
        <taxon>Telluria group</taxon>
        <taxon>Massilia</taxon>
    </lineage>
</organism>
<evidence type="ECO:0000259" key="2">
    <source>
        <dbReference type="Pfam" id="PF00487"/>
    </source>
</evidence>
<dbReference type="OrthoDB" id="9800167at2"/>
<evidence type="ECO:0000313" key="3">
    <source>
        <dbReference type="EMBL" id="MTW12831.1"/>
    </source>
</evidence>
<protein>
    <submittedName>
        <fullName evidence="3">Fatty acid desaturase</fullName>
    </submittedName>
</protein>
<dbReference type="CDD" id="cd03510">
    <property type="entry name" value="Rhizobitoxine-FADS-like"/>
    <property type="match status" value="1"/>
</dbReference>
<dbReference type="PANTHER" id="PTHR12879:SF8">
    <property type="entry name" value="SPHINGOLIPID DELTA(4)-DESATURASE DES1"/>
    <property type="match status" value="1"/>
</dbReference>
<feature type="domain" description="Fatty acid desaturase" evidence="2">
    <location>
        <begin position="48"/>
        <end position="276"/>
    </location>
</feature>
<dbReference type="EMBL" id="WNKX01000016">
    <property type="protein sequence ID" value="MTW12831.1"/>
    <property type="molecule type" value="Genomic_DNA"/>
</dbReference>
<dbReference type="Pfam" id="PF00487">
    <property type="entry name" value="FA_desaturase"/>
    <property type="match status" value="1"/>
</dbReference>
<accession>A0A6L6QKZ1</accession>
<keyword evidence="1" id="KW-0812">Transmembrane</keyword>
<proteinExistence type="predicted"/>